<comment type="caution">
    <text evidence="1">The sequence shown here is derived from an EMBL/GenBank/DDBJ whole genome shotgun (WGS) entry which is preliminary data.</text>
</comment>
<accession>A0ACC7N3Q2</accession>
<protein>
    <submittedName>
        <fullName evidence="1">Uncharacterized protein</fullName>
    </submittedName>
</protein>
<evidence type="ECO:0000313" key="2">
    <source>
        <dbReference type="Proteomes" id="UP001629235"/>
    </source>
</evidence>
<gene>
    <name evidence="1" type="ORF">PQR01_01230</name>
</gene>
<proteinExistence type="predicted"/>
<dbReference type="EMBL" id="JAQQDW010000002">
    <property type="protein sequence ID" value="MFM0102152.1"/>
    <property type="molecule type" value="Genomic_DNA"/>
</dbReference>
<keyword evidence="2" id="KW-1185">Reference proteome</keyword>
<reference evidence="1 2" key="1">
    <citation type="journal article" date="2024" name="Chem. Sci.">
        <title>Discovery of megapolipeptins by genome mining of a Burkholderiales bacteria collection.</title>
        <authorList>
            <person name="Paulo B.S."/>
            <person name="Recchia M.J.J."/>
            <person name="Lee S."/>
            <person name="Fergusson C.H."/>
            <person name="Romanowski S.B."/>
            <person name="Hernandez A."/>
            <person name="Krull N."/>
            <person name="Liu D.Y."/>
            <person name="Cavanagh H."/>
            <person name="Bos A."/>
            <person name="Gray C.A."/>
            <person name="Murphy B.T."/>
            <person name="Linington R.G."/>
            <person name="Eustaquio A.S."/>
        </authorList>
    </citation>
    <scope>NUCLEOTIDE SEQUENCE [LARGE SCALE GENOMIC DNA]</scope>
    <source>
        <strain evidence="1 2">RL18-126-BIB-B</strain>
    </source>
</reference>
<organism evidence="1 2">
    <name type="scientific">Paraburkholderia rhynchosiae</name>
    <dbReference type="NCBI Taxonomy" id="487049"/>
    <lineage>
        <taxon>Bacteria</taxon>
        <taxon>Pseudomonadati</taxon>
        <taxon>Pseudomonadota</taxon>
        <taxon>Betaproteobacteria</taxon>
        <taxon>Burkholderiales</taxon>
        <taxon>Burkholderiaceae</taxon>
        <taxon>Paraburkholderia</taxon>
    </lineage>
</organism>
<dbReference type="Proteomes" id="UP001629235">
    <property type="component" value="Unassembled WGS sequence"/>
</dbReference>
<evidence type="ECO:0000313" key="1">
    <source>
        <dbReference type="EMBL" id="MFM0102152.1"/>
    </source>
</evidence>
<sequence>MPLRVGKERSCKVGERVALSINRRRLHLFDQASGVNLKVQNA</sequence>
<name>A0ACC7N3Q2_9BURK</name>